<sequence length="484" mass="54521">VNAELRPYQSEGVDWLVSLYENGLNGILADEMGLGKTLQTIAFIAYLIEQGVSGPYLVVCPLSVVENWISEIQKFAPDLVPVVKYHGVKTTRTKLLRKLRTANIVITSYEMIIKDAPQLRRIPWRFVIVDEGHRIKNLNCKLIQDLKSFDTANRLLLTGTPLQNNLAELWSLLNFLLPDIFPDLALFQSWFDFSGPDSSIAVDASSDLIQSLHSILKPFVLRRVKSAVERDVPAKREYVLYAPLTDQQRNLYNAILDGNIRDVLKAKLEQMVTEYVDDGKDSSITDINATVKAEMATKRLQNRVMQLRLACNSPHLFISPWLEKDPAGAILNQSGKIQVLDSLVMKLLADNHKVLIFSQFSKMLDLIEIWSDYKGLETCRIDGSVSQEDRVAAINTFNESDEHKVFLLSTRAGGLGLNLVAADTVILLDSDWNPQVDKQAIDRVHRIGQTKPVLVFRLATVGTVEHLILDKANAKFYLEKLVIQ</sequence>
<dbReference type="SUPFAM" id="SSF52540">
    <property type="entry name" value="P-loop containing nucleoside triphosphate hydrolases"/>
    <property type="match status" value="2"/>
</dbReference>
<evidence type="ECO:0000256" key="7">
    <source>
        <dbReference type="ARBA" id="ARBA00023054"/>
    </source>
</evidence>
<dbReference type="GO" id="GO:0005524">
    <property type="term" value="F:ATP binding"/>
    <property type="evidence" value="ECO:0007669"/>
    <property type="project" value="UniProtKB-KW"/>
</dbReference>
<dbReference type="AlphaFoldDB" id="A0A1E4TJD5"/>
<feature type="domain" description="Helicase C-terminal" evidence="10">
    <location>
        <begin position="339"/>
        <end position="484"/>
    </location>
</feature>
<feature type="non-terminal residue" evidence="11">
    <location>
        <position position="484"/>
    </location>
</feature>
<evidence type="ECO:0000259" key="10">
    <source>
        <dbReference type="PROSITE" id="PS51194"/>
    </source>
</evidence>
<keyword evidence="5" id="KW-0347">Helicase</keyword>
<dbReference type="EMBL" id="KV453841">
    <property type="protein sequence ID" value="ODV91865.1"/>
    <property type="molecule type" value="Genomic_DNA"/>
</dbReference>
<comment type="similarity">
    <text evidence="2">Belongs to the SNF2/RAD54 helicase family.</text>
</comment>
<keyword evidence="6" id="KW-0067">ATP-binding</keyword>
<organism evidence="11 12">
    <name type="scientific">Tortispora caseinolytica NRRL Y-17796</name>
    <dbReference type="NCBI Taxonomy" id="767744"/>
    <lineage>
        <taxon>Eukaryota</taxon>
        <taxon>Fungi</taxon>
        <taxon>Dikarya</taxon>
        <taxon>Ascomycota</taxon>
        <taxon>Saccharomycotina</taxon>
        <taxon>Trigonopsidomycetes</taxon>
        <taxon>Trigonopsidales</taxon>
        <taxon>Trigonopsidaceae</taxon>
        <taxon>Tortispora</taxon>
    </lineage>
</organism>
<evidence type="ECO:0000256" key="5">
    <source>
        <dbReference type="ARBA" id="ARBA00022806"/>
    </source>
</evidence>
<dbReference type="Pfam" id="PF00176">
    <property type="entry name" value="SNF2-rel_dom"/>
    <property type="match status" value="1"/>
</dbReference>
<comment type="subcellular location">
    <subcellularLocation>
        <location evidence="1">Nucleus</location>
    </subcellularLocation>
</comment>
<dbReference type="InterPro" id="IPR027417">
    <property type="entry name" value="P-loop_NTPase"/>
</dbReference>
<dbReference type="CDD" id="cd18793">
    <property type="entry name" value="SF2_C_SNF"/>
    <property type="match status" value="1"/>
</dbReference>
<accession>A0A1E4TJD5</accession>
<dbReference type="PANTHER" id="PTHR10799">
    <property type="entry name" value="SNF2/RAD54 HELICASE FAMILY"/>
    <property type="match status" value="1"/>
</dbReference>
<gene>
    <name evidence="11" type="ORF">CANCADRAFT_20180</name>
</gene>
<dbReference type="InterPro" id="IPR049730">
    <property type="entry name" value="SNF2/RAD54-like_C"/>
</dbReference>
<proteinExistence type="inferred from homology"/>
<evidence type="ECO:0000256" key="8">
    <source>
        <dbReference type="ARBA" id="ARBA00023242"/>
    </source>
</evidence>
<keyword evidence="12" id="KW-1185">Reference proteome</keyword>
<feature type="domain" description="Helicase ATP-binding" evidence="9">
    <location>
        <begin position="17"/>
        <end position="179"/>
    </location>
</feature>
<evidence type="ECO:0000256" key="3">
    <source>
        <dbReference type="ARBA" id="ARBA00022741"/>
    </source>
</evidence>
<dbReference type="OrthoDB" id="5857104at2759"/>
<dbReference type="InterPro" id="IPR014001">
    <property type="entry name" value="Helicase_ATP-bd"/>
</dbReference>
<evidence type="ECO:0000256" key="1">
    <source>
        <dbReference type="ARBA" id="ARBA00004123"/>
    </source>
</evidence>
<evidence type="ECO:0000256" key="6">
    <source>
        <dbReference type="ARBA" id="ARBA00022840"/>
    </source>
</evidence>
<evidence type="ECO:0000256" key="2">
    <source>
        <dbReference type="ARBA" id="ARBA00007025"/>
    </source>
</evidence>
<dbReference type="InterPro" id="IPR001650">
    <property type="entry name" value="Helicase_C-like"/>
</dbReference>
<keyword evidence="4" id="KW-0378">Hydrolase</keyword>
<dbReference type="InterPro" id="IPR038718">
    <property type="entry name" value="SNF2-like_sf"/>
</dbReference>
<dbReference type="FunFam" id="3.40.50.10810:FF:000015">
    <property type="entry name" value="lymphoid-specific helicase isoform X1"/>
    <property type="match status" value="1"/>
</dbReference>
<feature type="non-terminal residue" evidence="11">
    <location>
        <position position="1"/>
    </location>
</feature>
<evidence type="ECO:0000259" key="9">
    <source>
        <dbReference type="PROSITE" id="PS51192"/>
    </source>
</evidence>
<dbReference type="GO" id="GO:0016787">
    <property type="term" value="F:hydrolase activity"/>
    <property type="evidence" value="ECO:0007669"/>
    <property type="project" value="UniProtKB-KW"/>
</dbReference>
<dbReference type="Pfam" id="PF00271">
    <property type="entry name" value="Helicase_C"/>
    <property type="match status" value="1"/>
</dbReference>
<evidence type="ECO:0000256" key="4">
    <source>
        <dbReference type="ARBA" id="ARBA00022801"/>
    </source>
</evidence>
<dbReference type="SMART" id="SM00487">
    <property type="entry name" value="DEXDc"/>
    <property type="match status" value="1"/>
</dbReference>
<dbReference type="InterPro" id="IPR000330">
    <property type="entry name" value="SNF2_N"/>
</dbReference>
<keyword evidence="7" id="KW-0175">Coiled coil</keyword>
<dbReference type="GO" id="GO:0005634">
    <property type="term" value="C:nucleus"/>
    <property type="evidence" value="ECO:0007669"/>
    <property type="project" value="UniProtKB-SubCell"/>
</dbReference>
<evidence type="ECO:0008006" key="13">
    <source>
        <dbReference type="Google" id="ProtNLM"/>
    </source>
</evidence>
<protein>
    <recommendedName>
        <fullName evidence="13">Helicase</fullName>
    </recommendedName>
</protein>
<dbReference type="Proteomes" id="UP000095023">
    <property type="component" value="Unassembled WGS sequence"/>
</dbReference>
<dbReference type="PROSITE" id="PS51192">
    <property type="entry name" value="HELICASE_ATP_BIND_1"/>
    <property type="match status" value="1"/>
</dbReference>
<keyword evidence="8" id="KW-0539">Nucleus</keyword>
<dbReference type="SMART" id="SM00490">
    <property type="entry name" value="HELICc"/>
    <property type="match status" value="1"/>
</dbReference>
<dbReference type="PROSITE" id="PS51194">
    <property type="entry name" value="HELICASE_CTER"/>
    <property type="match status" value="1"/>
</dbReference>
<keyword evidence="3" id="KW-0547">Nucleotide-binding</keyword>
<evidence type="ECO:0000313" key="12">
    <source>
        <dbReference type="Proteomes" id="UP000095023"/>
    </source>
</evidence>
<dbReference type="Gene3D" id="3.40.50.300">
    <property type="entry name" value="P-loop containing nucleotide triphosphate hydrolases"/>
    <property type="match status" value="1"/>
</dbReference>
<dbReference type="GO" id="GO:0004386">
    <property type="term" value="F:helicase activity"/>
    <property type="evidence" value="ECO:0007669"/>
    <property type="project" value="UniProtKB-KW"/>
</dbReference>
<reference evidence="12" key="1">
    <citation type="submission" date="2016-02" db="EMBL/GenBank/DDBJ databases">
        <title>Comparative genomics of biotechnologically important yeasts.</title>
        <authorList>
            <consortium name="DOE Joint Genome Institute"/>
            <person name="Riley R."/>
            <person name="Haridas S."/>
            <person name="Wolfe K.H."/>
            <person name="Lopes M.R."/>
            <person name="Hittinger C.T."/>
            <person name="Goker M."/>
            <person name="Salamov A."/>
            <person name="Wisecaver J."/>
            <person name="Long T.M."/>
            <person name="Aerts A.L."/>
            <person name="Barry K."/>
            <person name="Choi C."/>
            <person name="Clum A."/>
            <person name="Coughlan A.Y."/>
            <person name="Deshpande S."/>
            <person name="Douglass A.P."/>
            <person name="Hanson S.J."/>
            <person name="Klenk H.-P."/>
            <person name="Labutti K."/>
            <person name="Lapidus A."/>
            <person name="Lindquist E."/>
            <person name="Lipzen A."/>
            <person name="Meier-Kolthoff J.P."/>
            <person name="Ohm R.A."/>
            <person name="Otillar R.P."/>
            <person name="Pangilinan J."/>
            <person name="Peng Y."/>
            <person name="Rokas A."/>
            <person name="Rosa C.A."/>
            <person name="Scheuner C."/>
            <person name="Sibirny A.A."/>
            <person name="Slot J.C."/>
            <person name="Stielow J.B."/>
            <person name="Sun H."/>
            <person name="Kurtzman C.P."/>
            <person name="Blackwell M."/>
            <person name="Jeffries T.W."/>
            <person name="Grigoriev I.V."/>
        </authorList>
    </citation>
    <scope>NUCLEOTIDE SEQUENCE [LARGE SCALE GENOMIC DNA]</scope>
    <source>
        <strain evidence="12">NRRL Y-17796</strain>
    </source>
</reference>
<evidence type="ECO:0000313" key="11">
    <source>
        <dbReference type="EMBL" id="ODV91865.1"/>
    </source>
</evidence>
<name>A0A1E4TJD5_9ASCO</name>
<dbReference type="Gene3D" id="3.40.50.10810">
    <property type="entry name" value="Tandem AAA-ATPase domain"/>
    <property type="match status" value="1"/>
</dbReference>